<keyword evidence="2" id="KW-1185">Reference proteome</keyword>
<reference evidence="2" key="1">
    <citation type="journal article" date="2007" name="Nature">
        <title>The grapevine genome sequence suggests ancestral hexaploidization in major angiosperm phyla.</title>
        <authorList>
            <consortium name="The French-Italian Public Consortium for Grapevine Genome Characterization."/>
            <person name="Jaillon O."/>
            <person name="Aury J.-M."/>
            <person name="Noel B."/>
            <person name="Policriti A."/>
            <person name="Clepet C."/>
            <person name="Casagrande A."/>
            <person name="Choisne N."/>
            <person name="Aubourg S."/>
            <person name="Vitulo N."/>
            <person name="Jubin C."/>
            <person name="Vezzi A."/>
            <person name="Legeai F."/>
            <person name="Hugueney P."/>
            <person name="Dasilva C."/>
            <person name="Horner D."/>
            <person name="Mica E."/>
            <person name="Jublot D."/>
            <person name="Poulain J."/>
            <person name="Bruyere C."/>
            <person name="Billault A."/>
            <person name="Segurens B."/>
            <person name="Gouyvenoux M."/>
            <person name="Ugarte E."/>
            <person name="Cattonaro F."/>
            <person name="Anthouard V."/>
            <person name="Vico V."/>
            <person name="Del Fabbro C."/>
            <person name="Alaux M."/>
            <person name="Di Gaspero G."/>
            <person name="Dumas V."/>
            <person name="Felice N."/>
            <person name="Paillard S."/>
            <person name="Juman I."/>
            <person name="Moroldo M."/>
            <person name="Scalabrin S."/>
            <person name="Canaguier A."/>
            <person name="Le Clainche I."/>
            <person name="Malacrida G."/>
            <person name="Durand E."/>
            <person name="Pesole G."/>
            <person name="Laucou V."/>
            <person name="Chatelet P."/>
            <person name="Merdinoglu D."/>
            <person name="Delledonne M."/>
            <person name="Pezzotti M."/>
            <person name="Lecharny A."/>
            <person name="Scarpelli C."/>
            <person name="Artiguenave F."/>
            <person name="Pe M.E."/>
            <person name="Valle G."/>
            <person name="Morgante M."/>
            <person name="Caboche M."/>
            <person name="Adam-Blondon A.-F."/>
            <person name="Weissenbach J."/>
            <person name="Quetier F."/>
            <person name="Wincker P."/>
        </authorList>
    </citation>
    <scope>NUCLEOTIDE SEQUENCE [LARGE SCALE GENOMIC DNA]</scope>
    <source>
        <strain evidence="2">cv. Pinot noir / PN40024</strain>
    </source>
</reference>
<gene>
    <name evidence="1" type="ordered locus">VIT_10s0003g05140</name>
</gene>
<name>D7TKL8_VITVI</name>
<dbReference type="HOGENOM" id="CLU_2445261_0_0_1"/>
<evidence type="ECO:0000313" key="1">
    <source>
        <dbReference type="EMBL" id="CBI31040.3"/>
    </source>
</evidence>
<evidence type="ECO:0000313" key="2">
    <source>
        <dbReference type="Proteomes" id="UP000009183"/>
    </source>
</evidence>
<accession>D7TKL8</accession>
<dbReference type="PaxDb" id="29760-VIT_10s0003g05140.t01"/>
<dbReference type="Proteomes" id="UP000009183">
    <property type="component" value="Chromosome 10"/>
</dbReference>
<dbReference type="AlphaFoldDB" id="D7TKL8"/>
<dbReference type="InParanoid" id="D7TKL8"/>
<dbReference type="EMBL" id="FN595992">
    <property type="protein sequence ID" value="CBI31040.3"/>
    <property type="molecule type" value="Genomic_DNA"/>
</dbReference>
<organism evidence="1 2">
    <name type="scientific">Vitis vinifera</name>
    <name type="common">Grape</name>
    <dbReference type="NCBI Taxonomy" id="29760"/>
    <lineage>
        <taxon>Eukaryota</taxon>
        <taxon>Viridiplantae</taxon>
        <taxon>Streptophyta</taxon>
        <taxon>Embryophyta</taxon>
        <taxon>Tracheophyta</taxon>
        <taxon>Spermatophyta</taxon>
        <taxon>Magnoliopsida</taxon>
        <taxon>eudicotyledons</taxon>
        <taxon>Gunneridae</taxon>
        <taxon>Pentapetalae</taxon>
        <taxon>rosids</taxon>
        <taxon>Vitales</taxon>
        <taxon>Vitaceae</taxon>
        <taxon>Viteae</taxon>
        <taxon>Vitis</taxon>
    </lineage>
</organism>
<protein>
    <submittedName>
        <fullName evidence="1">Uncharacterized protein</fullName>
    </submittedName>
</protein>
<sequence length="90" mass="10734">MTSKIDDSLQSVSLVNCWLRRYILSLRHKKKFSPHVIHLIWKYLLGHLPKIRTKLTQRLAWMNVATLSIRATKRLNVLRSLIEQRSYRPP</sequence>
<proteinExistence type="predicted"/>
<dbReference type="STRING" id="29760.D7TKL8"/>